<dbReference type="GO" id="GO:0009052">
    <property type="term" value="P:pentose-phosphate shunt, non-oxidative branch"/>
    <property type="evidence" value="ECO:0007669"/>
    <property type="project" value="InterPro"/>
</dbReference>
<keyword evidence="8" id="KW-1185">Reference proteome</keyword>
<comment type="similarity">
    <text evidence="3">Belongs to the ribose 5-phosphate isomerase family.</text>
</comment>
<dbReference type="EMBL" id="CAMGYJ010000006">
    <property type="protein sequence ID" value="CAI0431663.1"/>
    <property type="molecule type" value="Genomic_DNA"/>
</dbReference>
<gene>
    <name evidence="6" type="ORF">LITE_LOCUS23103</name>
    <name evidence="7" type="ORF">LITE_LOCUS23106</name>
</gene>
<reference evidence="6" key="1">
    <citation type="submission" date="2022-08" db="EMBL/GenBank/DDBJ databases">
        <authorList>
            <person name="Gutierrez-Valencia J."/>
        </authorList>
    </citation>
    <scope>NUCLEOTIDE SEQUENCE</scope>
</reference>
<dbReference type="Gene3D" id="3.40.50.1360">
    <property type="match status" value="1"/>
</dbReference>
<dbReference type="InterPro" id="IPR037171">
    <property type="entry name" value="NagB/RpiA_transferase-like"/>
</dbReference>
<dbReference type="AlphaFoldDB" id="A0AAV0LAK9"/>
<name>A0AAV0LAK9_9ROSI</name>
<comment type="pathway">
    <text evidence="2">Carbohydrate degradation; pentose phosphate pathway; D-ribose 5-phosphate from D-ribulose 5-phosphate (non-oxidative stage): step 1/1.</text>
</comment>
<evidence type="ECO:0000313" key="6">
    <source>
        <dbReference type="EMBL" id="CAI0431649.1"/>
    </source>
</evidence>
<organism evidence="6 8">
    <name type="scientific">Linum tenue</name>
    <dbReference type="NCBI Taxonomy" id="586396"/>
    <lineage>
        <taxon>Eukaryota</taxon>
        <taxon>Viridiplantae</taxon>
        <taxon>Streptophyta</taxon>
        <taxon>Embryophyta</taxon>
        <taxon>Tracheophyta</taxon>
        <taxon>Spermatophyta</taxon>
        <taxon>Magnoliopsida</taxon>
        <taxon>eudicotyledons</taxon>
        <taxon>Gunneridae</taxon>
        <taxon>Pentapetalae</taxon>
        <taxon>rosids</taxon>
        <taxon>fabids</taxon>
        <taxon>Malpighiales</taxon>
        <taxon>Linaceae</taxon>
        <taxon>Linum</taxon>
    </lineage>
</organism>
<dbReference type="PANTHER" id="PTHR43748">
    <property type="entry name" value="RIBOSE-5-PHOSPHATE ISOMERASE 3, CHLOROPLASTIC-RELATED"/>
    <property type="match status" value="1"/>
</dbReference>
<dbReference type="SUPFAM" id="SSF100950">
    <property type="entry name" value="NagB/RpiA/CoA transferase-like"/>
    <property type="match status" value="1"/>
</dbReference>
<accession>A0AAV0LAK9</accession>
<dbReference type="EC" id="5.3.1.6" evidence="4"/>
<evidence type="ECO:0000256" key="5">
    <source>
        <dbReference type="ARBA" id="ARBA00023235"/>
    </source>
</evidence>
<dbReference type="InterPro" id="IPR004788">
    <property type="entry name" value="Ribose5P_isomerase_type_A"/>
</dbReference>
<proteinExistence type="inferred from homology"/>
<dbReference type="GO" id="GO:0004751">
    <property type="term" value="F:ribose-5-phosphate isomerase activity"/>
    <property type="evidence" value="ECO:0007669"/>
    <property type="project" value="UniProtKB-EC"/>
</dbReference>
<evidence type="ECO:0000256" key="1">
    <source>
        <dbReference type="ARBA" id="ARBA00001713"/>
    </source>
</evidence>
<keyword evidence="5" id="KW-0413">Isomerase</keyword>
<sequence length="119" mass="12765">MVIILRTGSTTKHAVDLISDLLQQGKLKEIIGIPTSKQTHQQASTLGISLSDLDSHPTLDLAINGAEKVDPHLNLVKECGRSPLREKMIVGAAKKSGLVKMVCGNVEILGENGVAIWLF</sequence>
<comment type="caution">
    <text evidence="6">The sequence shown here is derived from an EMBL/GenBank/DDBJ whole genome shotgun (WGS) entry which is preliminary data.</text>
</comment>
<dbReference type="InterPro" id="IPR050262">
    <property type="entry name" value="Ribose-5P_isomerase"/>
</dbReference>
<dbReference type="PANTHER" id="PTHR43748:SF2">
    <property type="entry name" value="RIBOSE-5-PHOSPHATE ISOMERASE 2-RELATED"/>
    <property type="match status" value="1"/>
</dbReference>
<evidence type="ECO:0000256" key="2">
    <source>
        <dbReference type="ARBA" id="ARBA00004988"/>
    </source>
</evidence>
<dbReference type="Proteomes" id="UP001154282">
    <property type="component" value="Unassembled WGS sequence"/>
</dbReference>
<dbReference type="EMBL" id="CAMGYJ010000006">
    <property type="protein sequence ID" value="CAI0431649.1"/>
    <property type="molecule type" value="Genomic_DNA"/>
</dbReference>
<evidence type="ECO:0000313" key="7">
    <source>
        <dbReference type="EMBL" id="CAI0431663.1"/>
    </source>
</evidence>
<comment type="catalytic activity">
    <reaction evidence="1">
        <text>aldehydo-D-ribose 5-phosphate = D-ribulose 5-phosphate</text>
        <dbReference type="Rhea" id="RHEA:14657"/>
        <dbReference type="ChEBI" id="CHEBI:58121"/>
        <dbReference type="ChEBI" id="CHEBI:58273"/>
        <dbReference type="EC" id="5.3.1.6"/>
    </reaction>
</comment>
<evidence type="ECO:0000256" key="3">
    <source>
        <dbReference type="ARBA" id="ARBA00008088"/>
    </source>
</evidence>
<evidence type="ECO:0000313" key="8">
    <source>
        <dbReference type="Proteomes" id="UP001154282"/>
    </source>
</evidence>
<evidence type="ECO:0000256" key="4">
    <source>
        <dbReference type="ARBA" id="ARBA00011959"/>
    </source>
</evidence>
<protein>
    <recommendedName>
        <fullName evidence="4">ribose-5-phosphate isomerase</fullName>
        <ecNumber evidence="4">5.3.1.6</ecNumber>
    </recommendedName>
</protein>
<dbReference type="Pfam" id="PF06026">
    <property type="entry name" value="Rib_5-P_isom_A"/>
    <property type="match status" value="1"/>
</dbReference>